<evidence type="ECO:0000256" key="1">
    <source>
        <dbReference type="SAM" id="Phobius"/>
    </source>
</evidence>
<comment type="caution">
    <text evidence="2">The sequence shown here is derived from an EMBL/GenBank/DDBJ whole genome shotgun (WGS) entry which is preliminary data.</text>
</comment>
<evidence type="ECO:0008006" key="4">
    <source>
        <dbReference type="Google" id="ProtNLM"/>
    </source>
</evidence>
<protein>
    <recommendedName>
        <fullName evidence="4">MFS transporter</fullName>
    </recommendedName>
</protein>
<name>A0A840WN75_9ACTN</name>
<reference evidence="2 3" key="1">
    <citation type="submission" date="2020-08" db="EMBL/GenBank/DDBJ databases">
        <title>Sequencing the genomes of 1000 actinobacteria strains.</title>
        <authorList>
            <person name="Klenk H.-P."/>
        </authorList>
    </citation>
    <scope>NUCLEOTIDE SEQUENCE [LARGE SCALE GENOMIC DNA]</scope>
    <source>
        <strain evidence="2 3">DSM 44598</strain>
    </source>
</reference>
<dbReference type="EMBL" id="JACHDO010000001">
    <property type="protein sequence ID" value="MBB5491578.1"/>
    <property type="molecule type" value="Genomic_DNA"/>
</dbReference>
<evidence type="ECO:0000313" key="2">
    <source>
        <dbReference type="EMBL" id="MBB5491578.1"/>
    </source>
</evidence>
<accession>A0A840WN75</accession>
<gene>
    <name evidence="2" type="ORF">HNR07_002715</name>
</gene>
<evidence type="ECO:0000313" key="3">
    <source>
        <dbReference type="Proteomes" id="UP000579647"/>
    </source>
</evidence>
<keyword evidence="1" id="KW-0472">Membrane</keyword>
<sequence length="159" mass="15600">MLAAQQAERVAIATGLLSLLVWAATSDLTGICPQSVLGLDVLTAALLAVPPERAGAAGAIAGTSNELGNALGISPLGATAALVFRLSGPDVAGTLNETLAVPGLAEGAAESARAAFLSGMHVAVVIGSAASFAVGLLILRLVPRAARVSQAAPASRSVR</sequence>
<dbReference type="Proteomes" id="UP000579647">
    <property type="component" value="Unassembled WGS sequence"/>
</dbReference>
<keyword evidence="3" id="KW-1185">Reference proteome</keyword>
<proteinExistence type="predicted"/>
<dbReference type="RefSeq" id="WP_246420289.1">
    <property type="nucleotide sequence ID" value="NZ_BAAAKM010000068.1"/>
</dbReference>
<keyword evidence="1" id="KW-0812">Transmembrane</keyword>
<dbReference type="AlphaFoldDB" id="A0A840WN75"/>
<keyword evidence="1" id="KW-1133">Transmembrane helix</keyword>
<organism evidence="2 3">
    <name type="scientific">Nocardiopsis metallicus</name>
    <dbReference type="NCBI Taxonomy" id="179819"/>
    <lineage>
        <taxon>Bacteria</taxon>
        <taxon>Bacillati</taxon>
        <taxon>Actinomycetota</taxon>
        <taxon>Actinomycetes</taxon>
        <taxon>Streptosporangiales</taxon>
        <taxon>Nocardiopsidaceae</taxon>
        <taxon>Nocardiopsis</taxon>
    </lineage>
</organism>
<feature type="transmembrane region" description="Helical" evidence="1">
    <location>
        <begin position="120"/>
        <end position="139"/>
    </location>
</feature>